<protein>
    <submittedName>
        <fullName evidence="1">Uncharacterized protein</fullName>
    </submittedName>
</protein>
<dbReference type="AlphaFoldDB" id="A0A7N0TR74"/>
<evidence type="ECO:0000313" key="1">
    <source>
        <dbReference type="EnsemblPlants" id="Kaladp0043s0025.1.v1.1"/>
    </source>
</evidence>
<proteinExistence type="predicted"/>
<dbReference type="EnsemblPlants" id="Kaladp0043s0025.1.v1.1">
    <property type="protein sequence ID" value="Kaladp0043s0025.1.v1.1"/>
    <property type="gene ID" value="Kaladp0043s0025.v1.1"/>
</dbReference>
<sequence length="544" mass="62134">MASAIGWYGPLIDLSEASSHVTQFVQLLVFLHRCTPLQFRQSVGGEAIRTHVQVGDETRPFFFVTLWGKAMASACTLAPGDIILLQNVVIVKYGTSVEAKTVQQSSIVRLIHSSELLFFEGVEALMKHVRVGISTKEKFKRMIEWVHKTKPPIHSISRIHNHKDGLNAVNWKKHEGTKKFQHCSSLFEVKNLDISCKATFFASVGEIFLPSTTKVDALDKQSMFLSRKICTHNLVEDVICTGCQLCGSPLGFDQGSEQKKADVPLYCPESSDRLHVLSFIYRPFMLYVWDEVEYVPVLVKNTAATHLFGNIKADKVYTSYKRSQSLETCSASKELHSMGCTKSSTPDANRNSQSSKSINIFFIWLTLLRVLLKQGKHAPLRFLVDVNTDLDKGKGYRTRVLWLVLQRISLLLVSFLWNSGQEKRHHWVRWSSIGHPTSEGGLGFRSLSQIMEGLHTKLAWRFWEQKSFWTRFMTSKYGHPMLISSSPNNGLIVWFNIRPYVLLLRPWVSWVLISLPSVYRIRGLQDLTYFPRQVPYLYTEIPTE</sequence>
<keyword evidence="2" id="KW-1185">Reference proteome</keyword>
<dbReference type="PANTHER" id="PTHR38542:SF2">
    <property type="entry name" value="REPLICATION FACTOR A C-TERMINAL DOMAIN-CONTAINING PROTEIN"/>
    <property type="match status" value="1"/>
</dbReference>
<dbReference type="PANTHER" id="PTHR38542">
    <property type="entry name" value="OS04G0450500 PROTEIN"/>
    <property type="match status" value="1"/>
</dbReference>
<dbReference type="Gramene" id="Kaladp0043s0025.1.v1.1">
    <property type="protein sequence ID" value="Kaladp0043s0025.1.v1.1"/>
    <property type="gene ID" value="Kaladp0043s0025.v1.1"/>
</dbReference>
<accession>A0A7N0TR74</accession>
<dbReference type="Proteomes" id="UP000594263">
    <property type="component" value="Unplaced"/>
</dbReference>
<name>A0A7N0TR74_KALFE</name>
<organism evidence="1 2">
    <name type="scientific">Kalanchoe fedtschenkoi</name>
    <name type="common">Lavender scallops</name>
    <name type="synonym">South American air plant</name>
    <dbReference type="NCBI Taxonomy" id="63787"/>
    <lineage>
        <taxon>Eukaryota</taxon>
        <taxon>Viridiplantae</taxon>
        <taxon>Streptophyta</taxon>
        <taxon>Embryophyta</taxon>
        <taxon>Tracheophyta</taxon>
        <taxon>Spermatophyta</taxon>
        <taxon>Magnoliopsida</taxon>
        <taxon>eudicotyledons</taxon>
        <taxon>Gunneridae</taxon>
        <taxon>Pentapetalae</taxon>
        <taxon>Saxifragales</taxon>
        <taxon>Crassulaceae</taxon>
        <taxon>Kalanchoe</taxon>
    </lineage>
</organism>
<reference evidence="1" key="1">
    <citation type="submission" date="2021-01" db="UniProtKB">
        <authorList>
            <consortium name="EnsemblPlants"/>
        </authorList>
    </citation>
    <scope>IDENTIFICATION</scope>
</reference>
<dbReference type="OMA" id="MIYRPFM"/>
<evidence type="ECO:0000313" key="2">
    <source>
        <dbReference type="Proteomes" id="UP000594263"/>
    </source>
</evidence>